<feature type="signal peptide" evidence="1">
    <location>
        <begin position="1"/>
        <end position="19"/>
    </location>
</feature>
<dbReference type="SUPFAM" id="SSF49464">
    <property type="entry name" value="Carboxypeptidase regulatory domain-like"/>
    <property type="match status" value="1"/>
</dbReference>
<dbReference type="Gene3D" id="2.60.40.1120">
    <property type="entry name" value="Carboxypeptidase-like, regulatory domain"/>
    <property type="match status" value="1"/>
</dbReference>
<evidence type="ECO:0000256" key="1">
    <source>
        <dbReference type="SAM" id="SignalP"/>
    </source>
</evidence>
<organism evidence="2 3">
    <name type="scientific">Sphingomonas naasensis</name>
    <dbReference type="NCBI Taxonomy" id="1344951"/>
    <lineage>
        <taxon>Bacteria</taxon>
        <taxon>Pseudomonadati</taxon>
        <taxon>Pseudomonadota</taxon>
        <taxon>Alphaproteobacteria</taxon>
        <taxon>Sphingomonadales</taxon>
        <taxon>Sphingomonadaceae</taxon>
        <taxon>Sphingomonas</taxon>
    </lineage>
</organism>
<keyword evidence="1" id="KW-0732">Signal</keyword>
<dbReference type="EMBL" id="SRXU01000003">
    <property type="protein sequence ID" value="TGX43239.1"/>
    <property type="molecule type" value="Genomic_DNA"/>
</dbReference>
<dbReference type="InterPro" id="IPR008969">
    <property type="entry name" value="CarboxyPept-like_regulatory"/>
</dbReference>
<keyword evidence="3" id="KW-1185">Reference proteome</keyword>
<reference evidence="2 3" key="1">
    <citation type="submission" date="2019-04" db="EMBL/GenBank/DDBJ databases">
        <title>Sphingomonas psychrotolerans sp. nov., isolated from soil in the Tianshan Mountains, Xinjiang, China.</title>
        <authorList>
            <person name="Luo Y."/>
            <person name="Sheng H."/>
        </authorList>
    </citation>
    <scope>NUCLEOTIDE SEQUENCE [LARGE SCALE GENOMIC DNA]</scope>
    <source>
        <strain evidence="2 3">KIS18-15</strain>
    </source>
</reference>
<sequence>MRAFSLLACAAAMTVAGCAAEPSQAQTVERWVVKGRVVDEQGRPVPRAKILADNELLYNSYASGTTDANGNYRIMLPHIHVTWNTSGKAFRMVGGEKIETDLAPDDEDSFAGNQGAVRNFTLRTSGVSEGGKSYGGSVIVYTPIMSGVDTRQVQIKFEPLDGGAPFTGTPVSTGDGDAIKGVAVSRYRISASLGGRPLGIRVRNQGGYGRTVEPQFTKIMSSLYQLELEVK</sequence>
<evidence type="ECO:0000313" key="2">
    <source>
        <dbReference type="EMBL" id="TGX43239.1"/>
    </source>
</evidence>
<gene>
    <name evidence="2" type="ORF">E5A74_08695</name>
</gene>
<evidence type="ECO:0000313" key="3">
    <source>
        <dbReference type="Proteomes" id="UP000309848"/>
    </source>
</evidence>
<keyword evidence="2" id="KW-0378">Hydrolase</keyword>
<protein>
    <submittedName>
        <fullName evidence="2">Carboxypeptidase regulatory-like domain-containing protein</fullName>
    </submittedName>
</protein>
<proteinExistence type="predicted"/>
<keyword evidence="2" id="KW-0645">Protease</keyword>
<dbReference type="RefSeq" id="WP_135983891.1">
    <property type="nucleotide sequence ID" value="NZ_JAASQM010000002.1"/>
</dbReference>
<keyword evidence="2" id="KW-0121">Carboxypeptidase</keyword>
<dbReference type="OrthoDB" id="939978at2"/>
<dbReference type="PROSITE" id="PS51257">
    <property type="entry name" value="PROKAR_LIPOPROTEIN"/>
    <property type="match status" value="1"/>
</dbReference>
<accession>A0A4S1WJD9</accession>
<comment type="caution">
    <text evidence="2">The sequence shown here is derived from an EMBL/GenBank/DDBJ whole genome shotgun (WGS) entry which is preliminary data.</text>
</comment>
<dbReference type="AlphaFoldDB" id="A0A4S1WJD9"/>
<name>A0A4S1WJD9_9SPHN</name>
<feature type="chain" id="PRO_5020217322" evidence="1">
    <location>
        <begin position="20"/>
        <end position="231"/>
    </location>
</feature>
<dbReference type="Pfam" id="PF13620">
    <property type="entry name" value="CarboxypepD_reg"/>
    <property type="match status" value="1"/>
</dbReference>
<dbReference type="GO" id="GO:0004180">
    <property type="term" value="F:carboxypeptidase activity"/>
    <property type="evidence" value="ECO:0007669"/>
    <property type="project" value="UniProtKB-KW"/>
</dbReference>
<dbReference type="Proteomes" id="UP000309848">
    <property type="component" value="Unassembled WGS sequence"/>
</dbReference>